<name>A0AAD6JIF2_9ROSI</name>
<gene>
    <name evidence="2" type="ORF">OIU84_013085</name>
</gene>
<feature type="compositionally biased region" description="Basic and acidic residues" evidence="1">
    <location>
        <begin position="1"/>
        <end position="16"/>
    </location>
</feature>
<feature type="non-terminal residue" evidence="2">
    <location>
        <position position="26"/>
    </location>
</feature>
<evidence type="ECO:0000313" key="3">
    <source>
        <dbReference type="Proteomes" id="UP001162972"/>
    </source>
</evidence>
<protein>
    <submittedName>
        <fullName evidence="2">Uncharacterized protein</fullName>
    </submittedName>
</protein>
<dbReference type="Proteomes" id="UP001162972">
    <property type="component" value="Chromosome 2"/>
</dbReference>
<evidence type="ECO:0000313" key="2">
    <source>
        <dbReference type="EMBL" id="KAJ6405037.1"/>
    </source>
</evidence>
<feature type="compositionally biased region" description="Polar residues" evidence="1">
    <location>
        <begin position="17"/>
        <end position="26"/>
    </location>
</feature>
<proteinExistence type="predicted"/>
<comment type="caution">
    <text evidence="2">The sequence shown here is derived from an EMBL/GenBank/DDBJ whole genome shotgun (WGS) entry which is preliminary data.</text>
</comment>
<accession>A0AAD6JIF2</accession>
<keyword evidence="3" id="KW-1185">Reference proteome</keyword>
<dbReference type="EMBL" id="JAPFFJ010000017">
    <property type="protein sequence ID" value="KAJ6405037.1"/>
    <property type="molecule type" value="Genomic_DNA"/>
</dbReference>
<feature type="region of interest" description="Disordered" evidence="1">
    <location>
        <begin position="1"/>
        <end position="26"/>
    </location>
</feature>
<organism evidence="2 3">
    <name type="scientific">Salix udensis</name>
    <dbReference type="NCBI Taxonomy" id="889485"/>
    <lineage>
        <taxon>Eukaryota</taxon>
        <taxon>Viridiplantae</taxon>
        <taxon>Streptophyta</taxon>
        <taxon>Embryophyta</taxon>
        <taxon>Tracheophyta</taxon>
        <taxon>Spermatophyta</taxon>
        <taxon>Magnoliopsida</taxon>
        <taxon>eudicotyledons</taxon>
        <taxon>Gunneridae</taxon>
        <taxon>Pentapetalae</taxon>
        <taxon>rosids</taxon>
        <taxon>fabids</taxon>
        <taxon>Malpighiales</taxon>
        <taxon>Salicaceae</taxon>
        <taxon>Saliceae</taxon>
        <taxon>Salix</taxon>
    </lineage>
</organism>
<reference evidence="2 3" key="1">
    <citation type="journal article" date="2023" name="Int. J. Mol. Sci.">
        <title>De Novo Assembly and Annotation of 11 Diverse Shrub Willow (Salix) Genomes Reveals Novel Gene Organization in Sex-Linked Regions.</title>
        <authorList>
            <person name="Hyden B."/>
            <person name="Feng K."/>
            <person name="Yates T.B."/>
            <person name="Jawdy S."/>
            <person name="Cereghino C."/>
            <person name="Smart L.B."/>
            <person name="Muchero W."/>
        </authorList>
    </citation>
    <scope>NUCLEOTIDE SEQUENCE [LARGE SCALE GENOMIC DNA]</scope>
    <source>
        <tissue evidence="2">Shoot tip</tissue>
    </source>
</reference>
<sequence length="26" mass="3064">MKSVIERYNKSKDEQHQMGNPTSEVK</sequence>
<dbReference type="AlphaFoldDB" id="A0AAD6JIF2"/>
<evidence type="ECO:0000256" key="1">
    <source>
        <dbReference type="SAM" id="MobiDB-lite"/>
    </source>
</evidence>